<evidence type="ECO:0000256" key="1">
    <source>
        <dbReference type="ARBA" id="ARBA00004613"/>
    </source>
</evidence>
<keyword evidence="3 6" id="KW-0964">Secreted</keyword>
<dbReference type="GO" id="GO:1905564">
    <property type="term" value="P:positive regulation of vascular endothelial cell proliferation"/>
    <property type="evidence" value="ECO:0007669"/>
    <property type="project" value="TreeGrafter"/>
</dbReference>
<dbReference type="SUPFAM" id="SSF56994">
    <property type="entry name" value="Insulin-like"/>
    <property type="match status" value="1"/>
</dbReference>
<dbReference type="GO" id="GO:0005615">
    <property type="term" value="C:extracellular space"/>
    <property type="evidence" value="ECO:0007669"/>
    <property type="project" value="TreeGrafter"/>
</dbReference>
<dbReference type="GO" id="GO:0043410">
    <property type="term" value="P:positive regulation of MAPK cascade"/>
    <property type="evidence" value="ECO:0007669"/>
    <property type="project" value="TreeGrafter"/>
</dbReference>
<dbReference type="InterPro" id="IPR036438">
    <property type="entry name" value="Insulin-like_sf"/>
</dbReference>
<comment type="similarity">
    <text evidence="2 6">Belongs to the insulin family.</text>
</comment>
<dbReference type="Pfam" id="PF00049">
    <property type="entry name" value="Insulin"/>
    <property type="match status" value="1"/>
</dbReference>
<evidence type="ECO:0000256" key="3">
    <source>
        <dbReference type="ARBA" id="ARBA00022525"/>
    </source>
</evidence>
<protein>
    <recommendedName>
        <fullName evidence="9">Insulin-like domain-containing protein</fullName>
    </recommendedName>
</protein>
<dbReference type="Proteomes" id="UP000694388">
    <property type="component" value="Unplaced"/>
</dbReference>
<dbReference type="PROSITE" id="PS00262">
    <property type="entry name" value="INSULIN"/>
    <property type="match status" value="1"/>
</dbReference>
<dbReference type="GeneTree" id="ENSGT00940000160745"/>
<feature type="chain" id="PRO_5033981789" description="Insulin-like domain-containing protein" evidence="8">
    <location>
        <begin position="27"/>
        <end position="151"/>
    </location>
</feature>
<dbReference type="GO" id="GO:0045944">
    <property type="term" value="P:positive regulation of transcription by RNA polymerase II"/>
    <property type="evidence" value="ECO:0007669"/>
    <property type="project" value="TreeGrafter"/>
</dbReference>
<evidence type="ECO:0000256" key="6">
    <source>
        <dbReference type="RuleBase" id="RU000406"/>
    </source>
</evidence>
<dbReference type="GO" id="GO:0043539">
    <property type="term" value="F:protein serine/threonine kinase activator activity"/>
    <property type="evidence" value="ECO:0007669"/>
    <property type="project" value="TreeGrafter"/>
</dbReference>
<evidence type="ECO:0000256" key="5">
    <source>
        <dbReference type="ARBA" id="ARBA00023030"/>
    </source>
</evidence>
<dbReference type="GO" id="GO:0042104">
    <property type="term" value="P:positive regulation of activated T cell proliferation"/>
    <property type="evidence" value="ECO:0007669"/>
    <property type="project" value="TreeGrafter"/>
</dbReference>
<sequence>VCSQQWYMFTLTLLLLLALLTRCTLSETLCGSELVDTLQFVCDDRGFFFGMLYNIKLVTLYGPGAHRRSRARKGIVEECCFKGCSLRLLEMYCARPSKAERDVARPRQRPHRASQKSNQSAKLKERHGAYLTDKHAVPKRSIPWFQTCCTM</sequence>
<dbReference type="GO" id="GO:0005179">
    <property type="term" value="F:hormone activity"/>
    <property type="evidence" value="ECO:0007669"/>
    <property type="project" value="InterPro"/>
</dbReference>
<evidence type="ECO:0000313" key="11">
    <source>
        <dbReference type="Proteomes" id="UP000694388"/>
    </source>
</evidence>
<dbReference type="InterPro" id="IPR022353">
    <property type="entry name" value="Insulin_CS"/>
</dbReference>
<dbReference type="GO" id="GO:0051147">
    <property type="term" value="P:regulation of muscle cell differentiation"/>
    <property type="evidence" value="ECO:0007669"/>
    <property type="project" value="TreeGrafter"/>
</dbReference>
<comment type="subcellular location">
    <subcellularLocation>
        <location evidence="1 6">Secreted</location>
    </subcellularLocation>
</comment>
<dbReference type="GO" id="GO:0046628">
    <property type="term" value="P:positive regulation of insulin receptor signaling pathway"/>
    <property type="evidence" value="ECO:0007669"/>
    <property type="project" value="TreeGrafter"/>
</dbReference>
<reference evidence="10" key="1">
    <citation type="submission" date="2025-08" db="UniProtKB">
        <authorList>
            <consortium name="Ensembl"/>
        </authorList>
    </citation>
    <scope>IDENTIFICATION</scope>
</reference>
<dbReference type="PRINTS" id="PR00276">
    <property type="entry name" value="INSULINFAMLY"/>
</dbReference>
<organism evidence="10 11">
    <name type="scientific">Eptatretus burgeri</name>
    <name type="common">Inshore hagfish</name>
    <dbReference type="NCBI Taxonomy" id="7764"/>
    <lineage>
        <taxon>Eukaryota</taxon>
        <taxon>Metazoa</taxon>
        <taxon>Chordata</taxon>
        <taxon>Craniata</taxon>
        <taxon>Vertebrata</taxon>
        <taxon>Cyclostomata</taxon>
        <taxon>Myxini</taxon>
        <taxon>Myxiniformes</taxon>
        <taxon>Myxinidae</taxon>
        <taxon>Eptatretinae</taxon>
        <taxon>Eptatretus</taxon>
    </lineage>
</organism>
<dbReference type="SMART" id="SM00078">
    <property type="entry name" value="IlGF"/>
    <property type="match status" value="1"/>
</dbReference>
<dbReference type="InterPro" id="IPR022352">
    <property type="entry name" value="Ins/IGF/rlx"/>
</dbReference>
<dbReference type="FunFam" id="1.10.100.10:FF:000001">
    <property type="entry name" value="insulin-like growth factor I isoform X1"/>
    <property type="match status" value="1"/>
</dbReference>
<dbReference type="Gene3D" id="1.10.100.10">
    <property type="entry name" value="Insulin-like"/>
    <property type="match status" value="1"/>
</dbReference>
<dbReference type="GO" id="GO:0005159">
    <property type="term" value="F:insulin-like growth factor receptor binding"/>
    <property type="evidence" value="ECO:0007669"/>
    <property type="project" value="TreeGrafter"/>
</dbReference>
<keyword evidence="5" id="KW-0339">Growth factor</keyword>
<accession>A0A8C4WWB1</accession>
<dbReference type="Ensembl" id="ENSEBUT00000016073.1">
    <property type="protein sequence ID" value="ENSEBUP00000015497.1"/>
    <property type="gene ID" value="ENSEBUG00000009764.1"/>
</dbReference>
<feature type="domain" description="Insulin-like" evidence="9">
    <location>
        <begin position="27"/>
        <end position="93"/>
    </location>
</feature>
<keyword evidence="4 8" id="KW-0732">Signal</keyword>
<evidence type="ECO:0000259" key="9">
    <source>
        <dbReference type="SMART" id="SM00078"/>
    </source>
</evidence>
<proteinExistence type="inferred from homology"/>
<dbReference type="InterPro" id="IPR016179">
    <property type="entry name" value="Insulin-like"/>
</dbReference>
<dbReference type="PANTHER" id="PTHR46886:SF1">
    <property type="entry name" value="INSULIN-LIKE GROWTH FACTOR II"/>
    <property type="match status" value="1"/>
</dbReference>
<dbReference type="AlphaFoldDB" id="A0A8C4WWB1"/>
<name>A0A8C4WWB1_EPTBU</name>
<feature type="region of interest" description="Disordered" evidence="7">
    <location>
        <begin position="101"/>
        <end position="124"/>
    </location>
</feature>
<feature type="signal peptide" evidence="8">
    <location>
        <begin position="1"/>
        <end position="26"/>
    </location>
</feature>
<evidence type="ECO:0000256" key="4">
    <source>
        <dbReference type="ARBA" id="ARBA00022729"/>
    </source>
</evidence>
<evidence type="ECO:0000256" key="7">
    <source>
        <dbReference type="SAM" id="MobiDB-lite"/>
    </source>
</evidence>
<dbReference type="CDD" id="cd04368">
    <property type="entry name" value="IlGF"/>
    <property type="match status" value="1"/>
</dbReference>
<keyword evidence="11" id="KW-1185">Reference proteome</keyword>
<evidence type="ECO:0000256" key="2">
    <source>
        <dbReference type="ARBA" id="ARBA00009034"/>
    </source>
</evidence>
<evidence type="ECO:0000313" key="10">
    <source>
        <dbReference type="Ensembl" id="ENSEBUP00000015497.1"/>
    </source>
</evidence>
<dbReference type="GO" id="GO:0008083">
    <property type="term" value="F:growth factor activity"/>
    <property type="evidence" value="ECO:0007669"/>
    <property type="project" value="UniProtKB-KW"/>
</dbReference>
<dbReference type="PANTHER" id="PTHR46886">
    <property type="entry name" value="INSULIN-LIKE GROWTH FACTOR II"/>
    <property type="match status" value="1"/>
</dbReference>
<evidence type="ECO:0000256" key="8">
    <source>
        <dbReference type="SAM" id="SignalP"/>
    </source>
</evidence>
<reference evidence="10" key="2">
    <citation type="submission" date="2025-09" db="UniProtKB">
        <authorList>
            <consortium name="Ensembl"/>
        </authorList>
    </citation>
    <scope>IDENTIFICATION</scope>
</reference>